<evidence type="ECO:0000313" key="2">
    <source>
        <dbReference type="EMBL" id="KAK3860947.1"/>
    </source>
</evidence>
<dbReference type="Proteomes" id="UP001286313">
    <property type="component" value="Unassembled WGS sequence"/>
</dbReference>
<name>A0AAE1JZL3_PETCI</name>
<gene>
    <name evidence="2" type="ORF">Pcinc_033039</name>
</gene>
<comment type="caution">
    <text evidence="2">The sequence shown here is derived from an EMBL/GenBank/DDBJ whole genome shotgun (WGS) entry which is preliminary data.</text>
</comment>
<organism evidence="2 3">
    <name type="scientific">Petrolisthes cinctipes</name>
    <name type="common">Flat porcelain crab</name>
    <dbReference type="NCBI Taxonomy" id="88211"/>
    <lineage>
        <taxon>Eukaryota</taxon>
        <taxon>Metazoa</taxon>
        <taxon>Ecdysozoa</taxon>
        <taxon>Arthropoda</taxon>
        <taxon>Crustacea</taxon>
        <taxon>Multicrustacea</taxon>
        <taxon>Malacostraca</taxon>
        <taxon>Eumalacostraca</taxon>
        <taxon>Eucarida</taxon>
        <taxon>Decapoda</taxon>
        <taxon>Pleocyemata</taxon>
        <taxon>Anomura</taxon>
        <taxon>Galatheoidea</taxon>
        <taxon>Porcellanidae</taxon>
        <taxon>Petrolisthes</taxon>
    </lineage>
</organism>
<proteinExistence type="predicted"/>
<dbReference type="EMBL" id="JAWQEG010004599">
    <property type="protein sequence ID" value="KAK3860947.1"/>
    <property type="molecule type" value="Genomic_DNA"/>
</dbReference>
<dbReference type="AlphaFoldDB" id="A0AAE1JZL3"/>
<protein>
    <submittedName>
        <fullName evidence="2">Uncharacterized protein</fullName>
    </submittedName>
</protein>
<feature type="compositionally biased region" description="Basic and acidic residues" evidence="1">
    <location>
        <begin position="67"/>
        <end position="79"/>
    </location>
</feature>
<feature type="region of interest" description="Disordered" evidence="1">
    <location>
        <begin position="1"/>
        <end position="79"/>
    </location>
</feature>
<accession>A0AAE1JZL3</accession>
<evidence type="ECO:0000313" key="3">
    <source>
        <dbReference type="Proteomes" id="UP001286313"/>
    </source>
</evidence>
<evidence type="ECO:0000256" key="1">
    <source>
        <dbReference type="SAM" id="MobiDB-lite"/>
    </source>
</evidence>
<keyword evidence="3" id="KW-1185">Reference proteome</keyword>
<feature type="compositionally biased region" description="Polar residues" evidence="1">
    <location>
        <begin position="43"/>
        <end position="64"/>
    </location>
</feature>
<reference evidence="2" key="1">
    <citation type="submission" date="2023-10" db="EMBL/GenBank/DDBJ databases">
        <title>Genome assemblies of two species of porcelain crab, Petrolisthes cinctipes and Petrolisthes manimaculis (Anomura: Porcellanidae).</title>
        <authorList>
            <person name="Angst P."/>
        </authorList>
    </citation>
    <scope>NUCLEOTIDE SEQUENCE</scope>
    <source>
        <strain evidence="2">PB745_01</strain>
        <tissue evidence="2">Gill</tissue>
    </source>
</reference>
<sequence length="79" mass="8636">MAGKVARPRLVAHQGVRRSTPATLPRPATLHTTQRLPQGYDHPNTSATWSTSPQSRPITPTAMSESGIKDERRLGYVTS</sequence>